<organism evidence="2 3">
    <name type="scientific">Rhizoctonia solani</name>
    <dbReference type="NCBI Taxonomy" id="456999"/>
    <lineage>
        <taxon>Eukaryota</taxon>
        <taxon>Fungi</taxon>
        <taxon>Dikarya</taxon>
        <taxon>Basidiomycota</taxon>
        <taxon>Agaricomycotina</taxon>
        <taxon>Agaricomycetes</taxon>
        <taxon>Cantharellales</taxon>
        <taxon>Ceratobasidiaceae</taxon>
        <taxon>Rhizoctonia</taxon>
    </lineage>
</organism>
<dbReference type="KEGG" id="rsx:RhiXN_07119"/>
<dbReference type="GO" id="GO:0003676">
    <property type="term" value="F:nucleic acid binding"/>
    <property type="evidence" value="ECO:0007669"/>
    <property type="project" value="InterPro"/>
</dbReference>
<evidence type="ECO:0000313" key="2">
    <source>
        <dbReference type="EMBL" id="QRW25170.1"/>
    </source>
</evidence>
<dbReference type="InterPro" id="IPR036397">
    <property type="entry name" value="RNaseH_sf"/>
</dbReference>
<feature type="domain" description="Tc1-like transposase DDE" evidence="1">
    <location>
        <begin position="47"/>
        <end position="88"/>
    </location>
</feature>
<accession>A0A8H8P605</accession>
<reference evidence="2" key="1">
    <citation type="submission" date="2020-05" db="EMBL/GenBank/DDBJ databases">
        <title>Evolutionary and genomic comparisons of hybrid uninucleate and nonhybrid Rhizoctonia fungi.</title>
        <authorList>
            <person name="Li C."/>
            <person name="Chen X."/>
        </authorList>
    </citation>
    <scope>NUCLEOTIDE SEQUENCE</scope>
    <source>
        <strain evidence="2">AG-1 IA</strain>
    </source>
</reference>
<sequence length="97" mass="11305">MFWGCMGWLGTGHGTKIEALLTKEVYVEILEDKFLQSLEHLGMEQDKQKIVVKWLEDHGIECLEWPANSPNQNPIENLWVELKRHLGKYEELPNGML</sequence>
<dbReference type="RefSeq" id="XP_043185407.1">
    <property type="nucleotide sequence ID" value="XM_043326935.1"/>
</dbReference>
<proteinExistence type="predicted"/>
<gene>
    <name evidence="2" type="ORF">RhiXN_07119</name>
</gene>
<evidence type="ECO:0000313" key="3">
    <source>
        <dbReference type="Proteomes" id="UP000650533"/>
    </source>
</evidence>
<dbReference type="Pfam" id="PF13358">
    <property type="entry name" value="DDE_3"/>
    <property type="match status" value="1"/>
</dbReference>
<name>A0A8H8P605_9AGAM</name>
<dbReference type="Gene3D" id="3.30.420.10">
    <property type="entry name" value="Ribonuclease H-like superfamily/Ribonuclease H"/>
    <property type="match status" value="1"/>
</dbReference>
<dbReference type="InterPro" id="IPR038717">
    <property type="entry name" value="Tc1-like_DDE_dom"/>
</dbReference>
<dbReference type="AlphaFoldDB" id="A0A8H8P605"/>
<protein>
    <submittedName>
        <fullName evidence="2">Transposable element Tcb2 transposase</fullName>
    </submittedName>
</protein>
<dbReference type="EMBL" id="CP059670">
    <property type="protein sequence ID" value="QRW25170.1"/>
    <property type="molecule type" value="Genomic_DNA"/>
</dbReference>
<evidence type="ECO:0000259" key="1">
    <source>
        <dbReference type="Pfam" id="PF13358"/>
    </source>
</evidence>
<dbReference type="Proteomes" id="UP000650533">
    <property type="component" value="Chromosome 13"/>
</dbReference>
<dbReference type="GeneID" id="67029398"/>